<dbReference type="InterPro" id="IPR012676">
    <property type="entry name" value="TGS-like"/>
</dbReference>
<dbReference type="SUPFAM" id="SSF81271">
    <property type="entry name" value="TGS-like"/>
    <property type="match status" value="1"/>
</dbReference>
<dbReference type="CDD" id="cd01668">
    <property type="entry name" value="TGS_RSH"/>
    <property type="match status" value="1"/>
</dbReference>
<dbReference type="SUPFAM" id="SSF55021">
    <property type="entry name" value="ACT-like"/>
    <property type="match status" value="1"/>
</dbReference>
<dbReference type="Gene3D" id="3.30.70.260">
    <property type="match status" value="1"/>
</dbReference>
<keyword evidence="11" id="KW-1185">Reference proteome</keyword>
<evidence type="ECO:0000256" key="2">
    <source>
        <dbReference type="ARBA" id="ARBA00025704"/>
    </source>
</evidence>
<accession>A0ABU9J4C3</accession>
<dbReference type="PROSITE" id="PS51671">
    <property type="entry name" value="ACT"/>
    <property type="match status" value="1"/>
</dbReference>
<dbReference type="InterPro" id="IPR012675">
    <property type="entry name" value="Beta-grasp_dom_sf"/>
</dbReference>
<reference evidence="10 11" key="1">
    <citation type="submission" date="2024-04" db="EMBL/GenBank/DDBJ databases">
        <title>Draft genome sequence of Pseudoxanthomonas putridarboris WD12.</title>
        <authorList>
            <person name="Oh J."/>
        </authorList>
    </citation>
    <scope>NUCLEOTIDE SEQUENCE [LARGE SCALE GENOMIC DNA]</scope>
    <source>
        <strain evidence="10 11">WD12</strain>
    </source>
</reference>
<feature type="domain" description="ACT" evidence="8">
    <location>
        <begin position="644"/>
        <end position="718"/>
    </location>
</feature>
<evidence type="ECO:0000313" key="10">
    <source>
        <dbReference type="EMBL" id="MEL1265548.1"/>
    </source>
</evidence>
<dbReference type="Proteomes" id="UP001459204">
    <property type="component" value="Unassembled WGS sequence"/>
</dbReference>
<dbReference type="Pfam" id="PF04607">
    <property type="entry name" value="RelA_SpoT"/>
    <property type="match status" value="1"/>
</dbReference>
<dbReference type="InterPro" id="IPR043519">
    <property type="entry name" value="NT_sf"/>
</dbReference>
<dbReference type="InterPro" id="IPR045600">
    <property type="entry name" value="RelA/SpoT_AH_RIS"/>
</dbReference>
<feature type="region of interest" description="Disordered" evidence="7">
    <location>
        <begin position="552"/>
        <end position="573"/>
    </location>
</feature>
<dbReference type="SUPFAM" id="SSF81301">
    <property type="entry name" value="Nucleotidyltransferase"/>
    <property type="match status" value="1"/>
</dbReference>
<dbReference type="Gene3D" id="3.10.20.30">
    <property type="match status" value="1"/>
</dbReference>
<dbReference type="InterPro" id="IPR004095">
    <property type="entry name" value="TGS"/>
</dbReference>
<comment type="caution">
    <text evidence="10">The sequence shown here is derived from an EMBL/GenBank/DDBJ whole genome shotgun (WGS) entry which is preliminary data.</text>
</comment>
<dbReference type="CDD" id="cd04876">
    <property type="entry name" value="ACT_RelA-SpoT"/>
    <property type="match status" value="1"/>
</dbReference>
<dbReference type="Gene3D" id="3.30.460.10">
    <property type="entry name" value="Beta Polymerase, domain 2"/>
    <property type="match status" value="1"/>
</dbReference>
<dbReference type="PANTHER" id="PTHR21262">
    <property type="entry name" value="GUANOSINE-3',5'-BIS DIPHOSPHATE 3'-PYROPHOSPHOHYDROLASE"/>
    <property type="match status" value="1"/>
</dbReference>
<dbReference type="Pfam" id="PF13291">
    <property type="entry name" value="ACT_4"/>
    <property type="match status" value="1"/>
</dbReference>
<comment type="similarity">
    <text evidence="6">Belongs to the relA/spoT family.</text>
</comment>
<dbReference type="Pfam" id="PF02824">
    <property type="entry name" value="TGS"/>
    <property type="match status" value="1"/>
</dbReference>
<sequence length="718" mass="78503">MNTPGHDIATLLQRSAVAALTPAMRQAIETAAQDVDAAEGMRDPLPVLADTLDTLAALSADGEVVAAALLFGLPAVQPAVMADLSRSSPGLADLIEGQAAAAQVWALHAEQARGANSEGLRRLLLAIVRDLRVVPVLLARQLARMRAAGTLPPEERQALARLTRDIHAPLANRLGIWQLKWELEDLAFRYLQPDTYRQIAAQLDEKRTGRERYIAAVIDTLRGAMRENGIAADISGRPKHIYSIWRKMQRKQVMFDELYDLRAVRIAVDDVAACYAALGVVHALWVPIPSEFDDYIARPKANDYRSLHTAVVGPEGRTLEVQIRTHEMHAQAELGVAAHWKYKEGKSAGDAFDRKIAWMRRLLDSAAEGAAGDGALAGDLDAELVEDRVYALTPKGEVVDLPRGGTVLDFAYHVHTMVGHRTRGAKVNGRIVPLNHALRSGDRVEILTSKTAEPRRDWLLPANGFLASGRSRDKVRAWFHKLDRTRNLQAGRELLEKELKRLGLHQSDLSGVAKKFHADSIDDLYIQVALGDVGPHQIGRALHEEQRAVAAPATPALPARRAPKRAPPPSRSKFTVQGVGNLLVQLARCCQPVPGEPIAGYLTRGRGVTVHRADCASFVRLAAANPPRVLPVEWGQASGGYEVDVQIAAIDRKWLLKDITTLIAQEDANVLDINSQNTRASGRVRLRLRLKVADFGQLSTLLGKLDALPGVEEARRSA</sequence>
<evidence type="ECO:0000256" key="1">
    <source>
        <dbReference type="ARBA" id="ARBA00019852"/>
    </source>
</evidence>
<dbReference type="RefSeq" id="WP_341726722.1">
    <property type="nucleotide sequence ID" value="NZ_JBBWWT010000007.1"/>
</dbReference>
<evidence type="ECO:0000313" key="11">
    <source>
        <dbReference type="Proteomes" id="UP001459204"/>
    </source>
</evidence>
<comment type="function">
    <text evidence="6">In eubacteria ppGpp (guanosine 3'-diphosphate 5'-diphosphate) is a mediator of the stringent response that coordinates a variety of cellular activities in response to changes in nutritional abundance.</text>
</comment>
<evidence type="ECO:0000256" key="6">
    <source>
        <dbReference type="RuleBase" id="RU003847"/>
    </source>
</evidence>
<evidence type="ECO:0000259" key="9">
    <source>
        <dbReference type="PROSITE" id="PS51880"/>
    </source>
</evidence>
<dbReference type="InterPro" id="IPR002912">
    <property type="entry name" value="ACT_dom"/>
</dbReference>
<organism evidence="10 11">
    <name type="scientific">Pseudoxanthomonas putridarboris</name>
    <dbReference type="NCBI Taxonomy" id="752605"/>
    <lineage>
        <taxon>Bacteria</taxon>
        <taxon>Pseudomonadati</taxon>
        <taxon>Pseudomonadota</taxon>
        <taxon>Gammaproteobacteria</taxon>
        <taxon>Lysobacterales</taxon>
        <taxon>Lysobacteraceae</taxon>
        <taxon>Pseudoxanthomonas</taxon>
    </lineage>
</organism>
<evidence type="ECO:0000256" key="3">
    <source>
        <dbReference type="ARBA" id="ARBA00029754"/>
    </source>
</evidence>
<dbReference type="Gene3D" id="1.10.3210.10">
    <property type="entry name" value="Hypothetical protein af1432"/>
    <property type="match status" value="1"/>
</dbReference>
<comment type="pathway">
    <text evidence="2">Purine metabolism.</text>
</comment>
<keyword evidence="10" id="KW-0808">Transferase</keyword>
<dbReference type="SMART" id="SM00954">
    <property type="entry name" value="RelA_SpoT"/>
    <property type="match status" value="1"/>
</dbReference>
<evidence type="ECO:0000256" key="4">
    <source>
        <dbReference type="ARBA" id="ARBA00032407"/>
    </source>
</evidence>
<proteinExistence type="inferred from homology"/>
<dbReference type="NCBIfam" id="TIGR00691">
    <property type="entry name" value="spoT_relA"/>
    <property type="match status" value="1"/>
</dbReference>
<dbReference type="CDD" id="cd05399">
    <property type="entry name" value="NT_Rel-Spo_like"/>
    <property type="match status" value="1"/>
</dbReference>
<dbReference type="PANTHER" id="PTHR21262:SF31">
    <property type="entry name" value="GTP PYROPHOSPHOKINASE"/>
    <property type="match status" value="1"/>
</dbReference>
<dbReference type="InterPro" id="IPR004811">
    <property type="entry name" value="RelA/Spo_fam"/>
</dbReference>
<protein>
    <recommendedName>
        <fullName evidence="1">GTP pyrophosphokinase</fullName>
    </recommendedName>
    <alternativeName>
        <fullName evidence="4">(p)ppGpp synthase</fullName>
    </alternativeName>
    <alternativeName>
        <fullName evidence="3">ATP:GTP 3'-pyrophosphotransferase</fullName>
    </alternativeName>
    <alternativeName>
        <fullName evidence="5">ppGpp synthase I</fullName>
    </alternativeName>
</protein>
<name>A0ABU9J4C3_9GAMM</name>
<dbReference type="InterPro" id="IPR045865">
    <property type="entry name" value="ACT-like_dom_sf"/>
</dbReference>
<dbReference type="EMBL" id="JBBWWT010000007">
    <property type="protein sequence ID" value="MEL1265548.1"/>
    <property type="molecule type" value="Genomic_DNA"/>
</dbReference>
<dbReference type="Pfam" id="PF19296">
    <property type="entry name" value="RelA_AH_RIS"/>
    <property type="match status" value="1"/>
</dbReference>
<dbReference type="Pfam" id="PF13328">
    <property type="entry name" value="HD_4"/>
    <property type="match status" value="1"/>
</dbReference>
<evidence type="ECO:0000256" key="5">
    <source>
        <dbReference type="ARBA" id="ARBA00033308"/>
    </source>
</evidence>
<gene>
    <name evidence="10" type="ORF">AAD027_14400</name>
</gene>
<evidence type="ECO:0000256" key="7">
    <source>
        <dbReference type="SAM" id="MobiDB-lite"/>
    </source>
</evidence>
<dbReference type="GO" id="GO:0008728">
    <property type="term" value="F:GTP diphosphokinase activity"/>
    <property type="evidence" value="ECO:0007669"/>
    <property type="project" value="UniProtKB-EC"/>
</dbReference>
<dbReference type="InterPro" id="IPR007685">
    <property type="entry name" value="RelA_SpoT"/>
</dbReference>
<evidence type="ECO:0000259" key="8">
    <source>
        <dbReference type="PROSITE" id="PS51671"/>
    </source>
</evidence>
<dbReference type="SUPFAM" id="SSF109604">
    <property type="entry name" value="HD-domain/PDEase-like"/>
    <property type="match status" value="1"/>
</dbReference>
<dbReference type="InterPro" id="IPR033655">
    <property type="entry name" value="TGS_RelA/SpoT"/>
</dbReference>
<dbReference type="PROSITE" id="PS51880">
    <property type="entry name" value="TGS"/>
    <property type="match status" value="1"/>
</dbReference>
<feature type="domain" description="TGS" evidence="9">
    <location>
        <begin position="387"/>
        <end position="448"/>
    </location>
</feature>